<comment type="similarity">
    <text evidence="1">Belongs to the sulfatase family.</text>
</comment>
<feature type="domain" description="N-sulphoglucosamine sulphohydrolase C-terminal" evidence="6">
    <location>
        <begin position="271"/>
        <end position="343"/>
    </location>
</feature>
<dbReference type="Pfam" id="PF16347">
    <property type="entry name" value="SGSH_C"/>
    <property type="match status" value="1"/>
</dbReference>
<evidence type="ECO:0000256" key="3">
    <source>
        <dbReference type="ARBA" id="ARBA00022801"/>
    </source>
</evidence>
<dbReference type="OrthoDB" id="103349at2759"/>
<reference evidence="7" key="1">
    <citation type="submission" date="2019-04" db="EMBL/GenBank/DDBJ databases">
        <title>Friends and foes A comparative genomics studyof 23 Aspergillus species from section Flavi.</title>
        <authorList>
            <consortium name="DOE Joint Genome Institute"/>
            <person name="Kjaerbolling I."/>
            <person name="Vesth T."/>
            <person name="Frisvad J.C."/>
            <person name="Nybo J.L."/>
            <person name="Theobald S."/>
            <person name="Kildgaard S."/>
            <person name="Isbrandt T."/>
            <person name="Kuo A."/>
            <person name="Sato A."/>
            <person name="Lyhne E.K."/>
            <person name="Kogle M.E."/>
            <person name="Wiebenga A."/>
            <person name="Kun R.S."/>
            <person name="Lubbers R.J."/>
            <person name="Makela M.R."/>
            <person name="Barry K."/>
            <person name="Chovatia M."/>
            <person name="Clum A."/>
            <person name="Daum C."/>
            <person name="Haridas S."/>
            <person name="He G."/>
            <person name="LaButti K."/>
            <person name="Lipzen A."/>
            <person name="Mondo S."/>
            <person name="Riley R."/>
            <person name="Salamov A."/>
            <person name="Simmons B.A."/>
            <person name="Magnuson J.K."/>
            <person name="Henrissat B."/>
            <person name="Mortensen U.H."/>
            <person name="Larsen T.O."/>
            <person name="Devries R.P."/>
            <person name="Grigoriev I.V."/>
            <person name="Machida M."/>
            <person name="Baker S.E."/>
            <person name="Andersen M.R."/>
        </authorList>
    </citation>
    <scope>NUCLEOTIDE SEQUENCE [LARGE SCALE GENOMIC DNA]</scope>
    <source>
        <strain evidence="7">IBT 14317</strain>
    </source>
</reference>
<dbReference type="Gene3D" id="3.40.720.10">
    <property type="entry name" value="Alkaline Phosphatase, subunit A"/>
    <property type="match status" value="2"/>
</dbReference>
<evidence type="ECO:0000256" key="2">
    <source>
        <dbReference type="ARBA" id="ARBA00022723"/>
    </source>
</evidence>
<dbReference type="InterPro" id="IPR000917">
    <property type="entry name" value="Sulfatase_N"/>
</dbReference>
<dbReference type="InterPro" id="IPR050738">
    <property type="entry name" value="Sulfatase"/>
</dbReference>
<name>A0A5N7CCS8_PETAA</name>
<protein>
    <submittedName>
        <fullName evidence="7">Alkaline-phosphatase-like protein</fullName>
    </submittedName>
</protein>
<dbReference type="SUPFAM" id="SSF53649">
    <property type="entry name" value="Alkaline phosphatase-like"/>
    <property type="match status" value="1"/>
</dbReference>
<evidence type="ECO:0000259" key="5">
    <source>
        <dbReference type="Pfam" id="PF00884"/>
    </source>
</evidence>
<evidence type="ECO:0000313" key="7">
    <source>
        <dbReference type="EMBL" id="KAE8391709.1"/>
    </source>
</evidence>
<evidence type="ECO:0000259" key="6">
    <source>
        <dbReference type="Pfam" id="PF16347"/>
    </source>
</evidence>
<gene>
    <name evidence="7" type="ORF">BDV23DRAFT_171473</name>
</gene>
<dbReference type="PANTHER" id="PTHR42693:SF33">
    <property type="entry name" value="ARYLSULFATASE"/>
    <property type="match status" value="1"/>
</dbReference>
<dbReference type="AlphaFoldDB" id="A0A5N7CCS8"/>
<evidence type="ECO:0000256" key="4">
    <source>
        <dbReference type="ARBA" id="ARBA00022837"/>
    </source>
</evidence>
<organism evidence="7">
    <name type="scientific">Petromyces alliaceus</name>
    <name type="common">Aspergillus alliaceus</name>
    <dbReference type="NCBI Taxonomy" id="209559"/>
    <lineage>
        <taxon>Eukaryota</taxon>
        <taxon>Fungi</taxon>
        <taxon>Dikarya</taxon>
        <taxon>Ascomycota</taxon>
        <taxon>Pezizomycotina</taxon>
        <taxon>Eurotiomycetes</taxon>
        <taxon>Eurotiomycetidae</taxon>
        <taxon>Eurotiales</taxon>
        <taxon>Aspergillaceae</taxon>
        <taxon>Aspergillus</taxon>
        <taxon>Aspergillus subgen. Circumdati</taxon>
    </lineage>
</organism>
<keyword evidence="4" id="KW-0106">Calcium</keyword>
<dbReference type="PANTHER" id="PTHR42693">
    <property type="entry name" value="ARYLSULFATASE FAMILY MEMBER"/>
    <property type="match status" value="1"/>
</dbReference>
<dbReference type="Pfam" id="PF00884">
    <property type="entry name" value="Sulfatase"/>
    <property type="match status" value="1"/>
</dbReference>
<evidence type="ECO:0000256" key="1">
    <source>
        <dbReference type="ARBA" id="ARBA00008779"/>
    </source>
</evidence>
<dbReference type="InterPro" id="IPR032506">
    <property type="entry name" value="SGSH_C"/>
</dbReference>
<feature type="domain" description="Sulfatase N-terminal" evidence="5">
    <location>
        <begin position="20"/>
        <end position="234"/>
    </location>
</feature>
<dbReference type="Proteomes" id="UP000326877">
    <property type="component" value="Unassembled WGS sequence"/>
</dbReference>
<proteinExistence type="inferred from homology"/>
<dbReference type="PROSITE" id="PS00149">
    <property type="entry name" value="SULFATASE_2"/>
    <property type="match status" value="1"/>
</dbReference>
<dbReference type="InterPro" id="IPR024607">
    <property type="entry name" value="Sulfatase_CS"/>
</dbReference>
<dbReference type="GO" id="GO:0004065">
    <property type="term" value="F:arylsulfatase activity"/>
    <property type="evidence" value="ECO:0007669"/>
    <property type="project" value="TreeGrafter"/>
</dbReference>
<dbReference type="InterPro" id="IPR017850">
    <property type="entry name" value="Alkaline_phosphatase_core_sf"/>
</dbReference>
<dbReference type="EMBL" id="ML735243">
    <property type="protein sequence ID" value="KAE8391709.1"/>
    <property type="molecule type" value="Genomic_DNA"/>
</dbReference>
<accession>A0A5N7CCS8</accession>
<keyword evidence="2" id="KW-0479">Metal-binding</keyword>
<dbReference type="GO" id="GO:0046872">
    <property type="term" value="F:metal ion binding"/>
    <property type="evidence" value="ECO:0007669"/>
    <property type="project" value="UniProtKB-KW"/>
</dbReference>
<sequence>MMQLDQFIYLATPTNSGGKGGIKKYIPNVAKHLRTGGYQTAMVGKWHLGEGVDSQPTEFDYWSVLPGQGHYWDPDFTEPDGEHIEPGYVTDIITVKSLNWIKTRDRDRSCFLLCHPKAPYHLPDTFSDNYKNRAKAAKVAKMRVAEDFTYQDLGLVQPDGGRRVGEPGIQEKENSERKIPAPNTDVELWSMRVIGKDDGTGFTFQSHPGLAEFKFQRYMQRYLRAIQSVDDNLAENMIVINTSNEGFFLGERSYYAMLPISSYMQGTSFPYHRYWMDNDVIHHAYAHYGIRNQTYKLIYWYNEPLGEWELFDCEQDPLELFNVYHETDYQQVVREMTALLEKKMVEIGDEPVHPQKQWLLASL</sequence>
<keyword evidence="3" id="KW-0378">Hydrolase</keyword>